<feature type="transmembrane region" description="Helical" evidence="2">
    <location>
        <begin position="193"/>
        <end position="211"/>
    </location>
</feature>
<feature type="transmembrane region" description="Helical" evidence="2">
    <location>
        <begin position="117"/>
        <end position="138"/>
    </location>
</feature>
<feature type="transmembrane region" description="Helical" evidence="2">
    <location>
        <begin position="59"/>
        <end position="78"/>
    </location>
</feature>
<dbReference type="EMBL" id="MSKM01000008">
    <property type="protein sequence ID" value="OLO55099.1"/>
    <property type="molecule type" value="Genomic_DNA"/>
</dbReference>
<dbReference type="GO" id="GO:0016020">
    <property type="term" value="C:membrane"/>
    <property type="evidence" value="ECO:0007669"/>
    <property type="project" value="InterPro"/>
</dbReference>
<feature type="transmembrane region" description="Helical" evidence="2">
    <location>
        <begin position="223"/>
        <end position="242"/>
    </location>
</feature>
<evidence type="ECO:0000256" key="2">
    <source>
        <dbReference type="SAM" id="Phobius"/>
    </source>
</evidence>
<dbReference type="AlphaFoldDB" id="A0A1Q8W1K5"/>
<feature type="transmembrane region" description="Helical" evidence="2">
    <location>
        <begin position="90"/>
        <end position="111"/>
    </location>
</feature>
<reference evidence="4 5" key="1">
    <citation type="submission" date="2016-12" db="EMBL/GenBank/DDBJ databases">
        <title>Genomic comparison of strains in the 'Actinomyces naeslundii' group.</title>
        <authorList>
            <person name="Mughal S.R."/>
            <person name="Do T."/>
            <person name="Gilbert S.C."/>
            <person name="Witherden E.A."/>
            <person name="Didelot X."/>
            <person name="Beighton D."/>
        </authorList>
    </citation>
    <scope>NUCLEOTIDE SEQUENCE [LARGE SCALE GENOMIC DNA]</scope>
    <source>
        <strain evidence="4 5">MMRCO6-1</strain>
    </source>
</reference>
<protein>
    <submittedName>
        <fullName evidence="4">EamA family transporter</fullName>
    </submittedName>
</protein>
<gene>
    <name evidence="4" type="ORF">BKH27_02855</name>
</gene>
<keyword evidence="2" id="KW-1133">Transmembrane helix</keyword>
<feature type="transmembrane region" description="Helical" evidence="2">
    <location>
        <begin position="308"/>
        <end position="330"/>
    </location>
</feature>
<dbReference type="Proteomes" id="UP000185772">
    <property type="component" value="Unassembled WGS sequence"/>
</dbReference>
<feature type="transmembrane region" description="Helical" evidence="2">
    <location>
        <begin position="145"/>
        <end position="165"/>
    </location>
</feature>
<dbReference type="RefSeq" id="WP_070663001.1">
    <property type="nucleotide sequence ID" value="NZ_MSKM01000008.1"/>
</dbReference>
<keyword evidence="2" id="KW-0812">Transmembrane</keyword>
<sequence length="339" mass="36152">MSQTSSAESSVTEYVMNKKLGAIAMLLSATGMGLVGTISRGATAGLAHADKSVIGSFLAFGRMSVGLLGFILILILILTRKVGLFRRTRLSTTVILGGVSIGLSLGCYISSTLMTTMTNAVFLIYTGPLFCALLARIFRKEKISVLSGVFLSLVFLGMLLTIGIIDIKNGSLTFGLDLSTGNPKFPQKSLGDLLGLLSGVFYGLALFFYGYRKDVDSVVRGVWNFFWAACATLAMSIVLRPWHGVASFTAANWMWAVVLFLVCGLFALGFLVVAGRNLPAVEYSTISYWECAVVIVCSLLIWKEQLSPMGIIGGLLIVGGGLAPIVVDAVSRKSRPSKA</sequence>
<dbReference type="SUPFAM" id="SSF103481">
    <property type="entry name" value="Multidrug resistance efflux transporter EmrE"/>
    <property type="match status" value="2"/>
</dbReference>
<feature type="transmembrane region" description="Helical" evidence="2">
    <location>
        <begin position="286"/>
        <end position="302"/>
    </location>
</feature>
<evidence type="ECO:0000256" key="1">
    <source>
        <dbReference type="ARBA" id="ARBA00007362"/>
    </source>
</evidence>
<comment type="similarity">
    <text evidence="1">Belongs to the EamA transporter family.</text>
</comment>
<dbReference type="PANTHER" id="PTHR22911">
    <property type="entry name" value="ACYL-MALONYL CONDENSING ENZYME-RELATED"/>
    <property type="match status" value="1"/>
</dbReference>
<proteinExistence type="inferred from homology"/>
<name>A0A1Q8W1K5_9ACTO</name>
<organism evidence="4 5">
    <name type="scientific">Actinomyces oris</name>
    <dbReference type="NCBI Taxonomy" id="544580"/>
    <lineage>
        <taxon>Bacteria</taxon>
        <taxon>Bacillati</taxon>
        <taxon>Actinomycetota</taxon>
        <taxon>Actinomycetes</taxon>
        <taxon>Actinomycetales</taxon>
        <taxon>Actinomycetaceae</taxon>
        <taxon>Actinomyces</taxon>
    </lineage>
</organism>
<keyword evidence="2" id="KW-0472">Membrane</keyword>
<evidence type="ECO:0000259" key="3">
    <source>
        <dbReference type="Pfam" id="PF00892"/>
    </source>
</evidence>
<accession>A0A1Q8W1K5</accession>
<comment type="caution">
    <text evidence="4">The sequence shown here is derived from an EMBL/GenBank/DDBJ whole genome shotgun (WGS) entry which is preliminary data.</text>
</comment>
<dbReference type="InterPro" id="IPR000620">
    <property type="entry name" value="EamA_dom"/>
</dbReference>
<feature type="domain" description="EamA" evidence="3">
    <location>
        <begin position="20"/>
        <end position="162"/>
    </location>
</feature>
<dbReference type="Pfam" id="PF00892">
    <property type="entry name" value="EamA"/>
    <property type="match status" value="2"/>
</dbReference>
<feature type="transmembrane region" description="Helical" evidence="2">
    <location>
        <begin position="254"/>
        <end position="274"/>
    </location>
</feature>
<evidence type="ECO:0000313" key="4">
    <source>
        <dbReference type="EMBL" id="OLO55099.1"/>
    </source>
</evidence>
<feature type="domain" description="EamA" evidence="3">
    <location>
        <begin position="190"/>
        <end position="320"/>
    </location>
</feature>
<dbReference type="Gene3D" id="1.10.3730.20">
    <property type="match status" value="1"/>
</dbReference>
<evidence type="ECO:0000313" key="5">
    <source>
        <dbReference type="Proteomes" id="UP000185772"/>
    </source>
</evidence>
<dbReference type="InterPro" id="IPR037185">
    <property type="entry name" value="EmrE-like"/>
</dbReference>